<dbReference type="AlphaFoldDB" id="A0A645B9N0"/>
<gene>
    <name evidence="1" type="ORF">SDC9_106689</name>
</gene>
<name>A0A645B9N0_9ZZZZ</name>
<accession>A0A645B9N0</accession>
<protein>
    <submittedName>
        <fullName evidence="1">Uncharacterized protein</fullName>
    </submittedName>
</protein>
<evidence type="ECO:0000313" key="1">
    <source>
        <dbReference type="EMBL" id="MPM59843.1"/>
    </source>
</evidence>
<proteinExistence type="predicted"/>
<sequence length="156" mass="17380">MLLHHQACVLQALGIGQRLVVHWVALAYHDQRGRQARQTLRHRGHGIGMHGVVGTAQKAVPALRPLAIGGFAGGGPQRRRAGAGVEHGREQYLSGQRRMVLIARHQAHACGQIATRLFARQIERRALARQPRAVLVAPLQHLVSDLQWTRKRVLRR</sequence>
<organism evidence="1">
    <name type="scientific">bioreactor metagenome</name>
    <dbReference type="NCBI Taxonomy" id="1076179"/>
    <lineage>
        <taxon>unclassified sequences</taxon>
        <taxon>metagenomes</taxon>
        <taxon>ecological metagenomes</taxon>
    </lineage>
</organism>
<dbReference type="EMBL" id="VSSQ01017483">
    <property type="protein sequence ID" value="MPM59843.1"/>
    <property type="molecule type" value="Genomic_DNA"/>
</dbReference>
<reference evidence="1" key="1">
    <citation type="submission" date="2019-08" db="EMBL/GenBank/DDBJ databases">
        <authorList>
            <person name="Kucharzyk K."/>
            <person name="Murdoch R.W."/>
            <person name="Higgins S."/>
            <person name="Loffler F."/>
        </authorList>
    </citation>
    <scope>NUCLEOTIDE SEQUENCE</scope>
</reference>
<comment type="caution">
    <text evidence="1">The sequence shown here is derived from an EMBL/GenBank/DDBJ whole genome shotgun (WGS) entry which is preliminary data.</text>
</comment>